<evidence type="ECO:0000259" key="2">
    <source>
        <dbReference type="Pfam" id="PF04773"/>
    </source>
</evidence>
<dbReference type="PANTHER" id="PTHR30273:SF2">
    <property type="entry name" value="PROTEIN FECR"/>
    <property type="match status" value="1"/>
</dbReference>
<dbReference type="Gene3D" id="3.55.50.30">
    <property type="match status" value="1"/>
</dbReference>
<dbReference type="AlphaFoldDB" id="A0A644VKH3"/>
<accession>A0A644VKH3</accession>
<feature type="domain" description="Protein FecR C-terminal" evidence="3">
    <location>
        <begin position="319"/>
        <end position="389"/>
    </location>
</feature>
<organism evidence="4">
    <name type="scientific">bioreactor metagenome</name>
    <dbReference type="NCBI Taxonomy" id="1076179"/>
    <lineage>
        <taxon>unclassified sequences</taxon>
        <taxon>metagenomes</taxon>
        <taxon>ecological metagenomes</taxon>
    </lineage>
</organism>
<name>A0A644VKH3_9ZZZZ</name>
<dbReference type="Pfam" id="PF04773">
    <property type="entry name" value="FecR"/>
    <property type="match status" value="1"/>
</dbReference>
<keyword evidence="1" id="KW-1133">Transmembrane helix</keyword>
<dbReference type="EMBL" id="VSSQ01000338">
    <property type="protein sequence ID" value="MPL91755.1"/>
    <property type="molecule type" value="Genomic_DNA"/>
</dbReference>
<evidence type="ECO:0000259" key="3">
    <source>
        <dbReference type="Pfam" id="PF16344"/>
    </source>
</evidence>
<dbReference type="InterPro" id="IPR012373">
    <property type="entry name" value="Ferrdict_sens_TM"/>
</dbReference>
<dbReference type="InterPro" id="IPR006860">
    <property type="entry name" value="FecR"/>
</dbReference>
<dbReference type="PANTHER" id="PTHR30273">
    <property type="entry name" value="PERIPLASMIC SIGNAL SENSOR AND SIGMA FACTOR ACTIVATOR FECR-RELATED"/>
    <property type="match status" value="1"/>
</dbReference>
<feature type="domain" description="FecR protein" evidence="2">
    <location>
        <begin position="187"/>
        <end position="276"/>
    </location>
</feature>
<reference evidence="4" key="1">
    <citation type="submission" date="2019-08" db="EMBL/GenBank/DDBJ databases">
        <authorList>
            <person name="Kucharzyk K."/>
            <person name="Murdoch R.W."/>
            <person name="Higgins S."/>
            <person name="Loffler F."/>
        </authorList>
    </citation>
    <scope>NUCLEOTIDE SEQUENCE</scope>
</reference>
<evidence type="ECO:0000256" key="1">
    <source>
        <dbReference type="SAM" id="Phobius"/>
    </source>
</evidence>
<evidence type="ECO:0008006" key="5">
    <source>
        <dbReference type="Google" id="ProtNLM"/>
    </source>
</evidence>
<evidence type="ECO:0000313" key="4">
    <source>
        <dbReference type="EMBL" id="MPL91755.1"/>
    </source>
</evidence>
<comment type="caution">
    <text evidence="4">The sequence shown here is derived from an EMBL/GenBank/DDBJ whole genome shotgun (WGS) entry which is preliminary data.</text>
</comment>
<dbReference type="Pfam" id="PF16344">
    <property type="entry name" value="FecR_C"/>
    <property type="match status" value="1"/>
</dbReference>
<feature type="transmembrane region" description="Helical" evidence="1">
    <location>
        <begin position="91"/>
        <end position="111"/>
    </location>
</feature>
<gene>
    <name evidence="4" type="ORF">SDC9_37832</name>
</gene>
<proteinExistence type="predicted"/>
<dbReference type="Gene3D" id="2.60.120.1440">
    <property type="match status" value="1"/>
</dbReference>
<keyword evidence="1" id="KW-0812">Transmembrane</keyword>
<protein>
    <recommendedName>
        <fullName evidence="5">FecR protein domain-containing protein</fullName>
    </recommendedName>
</protein>
<dbReference type="InterPro" id="IPR032508">
    <property type="entry name" value="FecR_C"/>
</dbReference>
<keyword evidence="1" id="KW-0472">Membrane</keyword>
<sequence>MREKKSVYTDFLKDKKFIQWQLLPDEKSERYWSDFFQRHPQLVEESHRAISYLKETGLNKSELSSFDKDLLLEKVQQSIKRKQKKRTFIRIVQYAAVASVVVFFAITGLNIEINNKPRGDTGELIIGNLFEAEEIQLFAENKAIALQDNAKLKINEDGNAEVVQNNTQASKSLDIAQSEMNKLVIPYGKRMQLALSDGSVVWLNSGSVLEFPTQFSGNKREIYLNSGEIYVEVVPDKKKSFYVHTTNFDVKVHGTKFNLSSYSNLPTSVVLVEGLVSLKSENVKEQFLSPSEKAVYADNGAFSVTKVDTEKYTSWKDGYLVFDKTPMTEVLSQIERYYNLSFNYYRDINLQKRTCTGKIYLSDDLDNVMITIGLLTSAKYKREKNQIYIMNDSD</sequence>
<dbReference type="GO" id="GO:0016989">
    <property type="term" value="F:sigma factor antagonist activity"/>
    <property type="evidence" value="ECO:0007669"/>
    <property type="project" value="TreeGrafter"/>
</dbReference>